<reference evidence="1 2" key="1">
    <citation type="submission" date="2021-06" db="EMBL/GenBank/DDBJ databases">
        <title>Caerostris extrusa draft genome.</title>
        <authorList>
            <person name="Kono N."/>
            <person name="Arakawa K."/>
        </authorList>
    </citation>
    <scope>NUCLEOTIDE SEQUENCE [LARGE SCALE GENOMIC DNA]</scope>
</reference>
<dbReference type="EMBL" id="BPLR01017251">
    <property type="protein sequence ID" value="GIY89728.1"/>
    <property type="molecule type" value="Genomic_DNA"/>
</dbReference>
<keyword evidence="2" id="KW-1185">Reference proteome</keyword>
<gene>
    <name evidence="1" type="ORF">CEXT_600631</name>
</gene>
<sequence length="50" mass="5817">MTSQLQPSITQTVIVWSPPFPEMKRDADGANRGLLRCLRSWRRFRAADQQ</sequence>
<feature type="non-terminal residue" evidence="1">
    <location>
        <position position="50"/>
    </location>
</feature>
<evidence type="ECO:0000313" key="2">
    <source>
        <dbReference type="Proteomes" id="UP001054945"/>
    </source>
</evidence>
<name>A0AAV4X4Z5_CAEEX</name>
<organism evidence="1 2">
    <name type="scientific">Caerostris extrusa</name>
    <name type="common">Bark spider</name>
    <name type="synonym">Caerostris bankana</name>
    <dbReference type="NCBI Taxonomy" id="172846"/>
    <lineage>
        <taxon>Eukaryota</taxon>
        <taxon>Metazoa</taxon>
        <taxon>Ecdysozoa</taxon>
        <taxon>Arthropoda</taxon>
        <taxon>Chelicerata</taxon>
        <taxon>Arachnida</taxon>
        <taxon>Araneae</taxon>
        <taxon>Araneomorphae</taxon>
        <taxon>Entelegynae</taxon>
        <taxon>Araneoidea</taxon>
        <taxon>Araneidae</taxon>
        <taxon>Caerostris</taxon>
    </lineage>
</organism>
<evidence type="ECO:0000313" key="1">
    <source>
        <dbReference type="EMBL" id="GIY89728.1"/>
    </source>
</evidence>
<protein>
    <submittedName>
        <fullName evidence="1">Uncharacterized protein</fullName>
    </submittedName>
</protein>
<dbReference type="AlphaFoldDB" id="A0AAV4X4Z5"/>
<comment type="caution">
    <text evidence="1">The sequence shown here is derived from an EMBL/GenBank/DDBJ whole genome shotgun (WGS) entry which is preliminary data.</text>
</comment>
<proteinExistence type="predicted"/>
<accession>A0AAV4X4Z5</accession>
<dbReference type="Proteomes" id="UP001054945">
    <property type="component" value="Unassembled WGS sequence"/>
</dbReference>